<dbReference type="InterPro" id="IPR009057">
    <property type="entry name" value="Homeodomain-like_sf"/>
</dbReference>
<keyword evidence="1" id="KW-0805">Transcription regulation</keyword>
<dbReference type="Proteomes" id="UP001449225">
    <property type="component" value="Unassembled WGS sequence"/>
</dbReference>
<dbReference type="PANTHER" id="PTHR47506:SF8">
    <property type="entry name" value="REPRESSOR OF PUTATIVE XENOBIOTIC REDUCTASE TETR FAMILY-RELATED"/>
    <property type="match status" value="1"/>
</dbReference>
<keyword evidence="7" id="KW-1185">Reference proteome</keyword>
<organism evidence="6 7">
    <name type="scientific">Neptuniibacter pectenicola</name>
    <dbReference type="NCBI Taxonomy" id="1806669"/>
    <lineage>
        <taxon>Bacteria</taxon>
        <taxon>Pseudomonadati</taxon>
        <taxon>Pseudomonadota</taxon>
        <taxon>Gammaproteobacteria</taxon>
        <taxon>Oceanospirillales</taxon>
        <taxon>Oceanospirillaceae</taxon>
        <taxon>Neptuniibacter</taxon>
    </lineage>
</organism>
<evidence type="ECO:0000256" key="2">
    <source>
        <dbReference type="ARBA" id="ARBA00023125"/>
    </source>
</evidence>
<keyword evidence="2 4" id="KW-0238">DNA-binding</keyword>
<evidence type="ECO:0000256" key="1">
    <source>
        <dbReference type="ARBA" id="ARBA00023015"/>
    </source>
</evidence>
<evidence type="ECO:0000313" key="6">
    <source>
        <dbReference type="EMBL" id="MEM5535542.1"/>
    </source>
</evidence>
<evidence type="ECO:0000256" key="4">
    <source>
        <dbReference type="PROSITE-ProRule" id="PRU00335"/>
    </source>
</evidence>
<dbReference type="InterPro" id="IPR001647">
    <property type="entry name" value="HTH_TetR"/>
</dbReference>
<comment type="caution">
    <text evidence="6">The sequence shown here is derived from an EMBL/GenBank/DDBJ whole genome shotgun (WGS) entry which is preliminary data.</text>
</comment>
<dbReference type="SUPFAM" id="SSF46689">
    <property type="entry name" value="Homeodomain-like"/>
    <property type="match status" value="1"/>
</dbReference>
<dbReference type="InterPro" id="IPR011075">
    <property type="entry name" value="TetR_C"/>
</dbReference>
<dbReference type="PANTHER" id="PTHR47506">
    <property type="entry name" value="TRANSCRIPTIONAL REGULATORY PROTEIN"/>
    <property type="match status" value="1"/>
</dbReference>
<feature type="domain" description="HTH tetR-type" evidence="5">
    <location>
        <begin position="6"/>
        <end position="66"/>
    </location>
</feature>
<feature type="DNA-binding region" description="H-T-H motif" evidence="4">
    <location>
        <begin position="29"/>
        <end position="48"/>
    </location>
</feature>
<accession>A0ABU9TQL7</accession>
<evidence type="ECO:0000256" key="3">
    <source>
        <dbReference type="ARBA" id="ARBA00023163"/>
    </source>
</evidence>
<dbReference type="Gene3D" id="1.10.10.60">
    <property type="entry name" value="Homeodomain-like"/>
    <property type="match status" value="1"/>
</dbReference>
<name>A0ABU9TQL7_9GAMM</name>
<gene>
    <name evidence="6" type="ORF">WNY58_03950</name>
</gene>
<sequence>MVNQIKHDREEVIKKAANLFWEKGFHATSMRNLQDHIDMRPGSIYAAFGSKEGLFKEALQCYTNTNIALMQQCEAQASSPLNALKLFIKSIIKRPQENGAPSEVCMLVKTVSELTDENAELLALSKQLLNMMEQGIETVLKRAQAQGEIGASSDTRRLAQFLQIQVIGLRAYMRANDDNDCIDQLIDDAFSCIQ</sequence>
<evidence type="ECO:0000313" key="7">
    <source>
        <dbReference type="Proteomes" id="UP001449225"/>
    </source>
</evidence>
<keyword evidence="3" id="KW-0804">Transcription</keyword>
<dbReference type="Pfam" id="PF16925">
    <property type="entry name" value="TetR_C_13"/>
    <property type="match status" value="1"/>
</dbReference>
<dbReference type="InterPro" id="IPR036271">
    <property type="entry name" value="Tet_transcr_reg_TetR-rel_C_sf"/>
</dbReference>
<dbReference type="EMBL" id="JBBMRA010000002">
    <property type="protein sequence ID" value="MEM5535542.1"/>
    <property type="molecule type" value="Genomic_DNA"/>
</dbReference>
<dbReference type="RefSeq" id="WP_342853794.1">
    <property type="nucleotide sequence ID" value="NZ_JBBMRA010000002.1"/>
</dbReference>
<protein>
    <submittedName>
        <fullName evidence="6">TetR/AcrR family transcriptional regulator</fullName>
    </submittedName>
</protein>
<evidence type="ECO:0000259" key="5">
    <source>
        <dbReference type="PROSITE" id="PS50977"/>
    </source>
</evidence>
<dbReference type="Gene3D" id="1.10.357.10">
    <property type="entry name" value="Tetracycline Repressor, domain 2"/>
    <property type="match status" value="1"/>
</dbReference>
<reference evidence="6 7" key="1">
    <citation type="submission" date="2024-03" db="EMBL/GenBank/DDBJ databases">
        <title>Community enrichment and isolation of bacterial strains for fucoidan degradation.</title>
        <authorList>
            <person name="Sichert A."/>
        </authorList>
    </citation>
    <scope>NUCLEOTIDE SEQUENCE [LARGE SCALE GENOMIC DNA]</scope>
    <source>
        <strain evidence="6 7">AS76</strain>
    </source>
</reference>
<dbReference type="SUPFAM" id="SSF48498">
    <property type="entry name" value="Tetracyclin repressor-like, C-terminal domain"/>
    <property type="match status" value="1"/>
</dbReference>
<dbReference type="PROSITE" id="PS50977">
    <property type="entry name" value="HTH_TETR_2"/>
    <property type="match status" value="1"/>
</dbReference>
<dbReference type="Pfam" id="PF00440">
    <property type="entry name" value="TetR_N"/>
    <property type="match status" value="1"/>
</dbReference>
<proteinExistence type="predicted"/>